<comment type="catalytic activity">
    <reaction evidence="9">
        <text>(sulfur carrier)-H + L-cysteine = (sulfur carrier)-SH + L-alanine</text>
        <dbReference type="Rhea" id="RHEA:43892"/>
        <dbReference type="Rhea" id="RHEA-COMP:14737"/>
        <dbReference type="Rhea" id="RHEA-COMP:14739"/>
        <dbReference type="ChEBI" id="CHEBI:29917"/>
        <dbReference type="ChEBI" id="CHEBI:35235"/>
        <dbReference type="ChEBI" id="CHEBI:57972"/>
        <dbReference type="ChEBI" id="CHEBI:64428"/>
        <dbReference type="EC" id="2.8.1.7"/>
    </reaction>
</comment>
<evidence type="ECO:0000256" key="5">
    <source>
        <dbReference type="ARBA" id="ARBA00022723"/>
    </source>
</evidence>
<dbReference type="InterPro" id="IPR016454">
    <property type="entry name" value="Cysteine_dSase"/>
</dbReference>
<dbReference type="EMBL" id="JAPDPJ010000055">
    <property type="protein sequence ID" value="MCW3788496.1"/>
    <property type="molecule type" value="Genomic_DNA"/>
</dbReference>
<keyword evidence="6" id="KW-0663">Pyridoxal phosphate</keyword>
<dbReference type="InterPro" id="IPR015421">
    <property type="entry name" value="PyrdxlP-dep_Trfase_major"/>
</dbReference>
<evidence type="ECO:0000256" key="2">
    <source>
        <dbReference type="ARBA" id="ARBA00006490"/>
    </source>
</evidence>
<evidence type="ECO:0000256" key="1">
    <source>
        <dbReference type="ARBA" id="ARBA00001933"/>
    </source>
</evidence>
<dbReference type="PANTHER" id="PTHR11601">
    <property type="entry name" value="CYSTEINE DESULFURYLASE FAMILY MEMBER"/>
    <property type="match status" value="1"/>
</dbReference>
<evidence type="ECO:0000256" key="3">
    <source>
        <dbReference type="ARBA" id="ARBA00012239"/>
    </source>
</evidence>
<evidence type="ECO:0000256" key="7">
    <source>
        <dbReference type="ARBA" id="ARBA00023004"/>
    </source>
</evidence>
<keyword evidence="5" id="KW-0479">Metal-binding</keyword>
<dbReference type="EC" id="2.8.1.7" evidence="3"/>
<accession>A0AAE3M7N1</accession>
<evidence type="ECO:0000256" key="4">
    <source>
        <dbReference type="ARBA" id="ARBA00022679"/>
    </source>
</evidence>
<dbReference type="PANTHER" id="PTHR11601:SF34">
    <property type="entry name" value="CYSTEINE DESULFURASE"/>
    <property type="match status" value="1"/>
</dbReference>
<dbReference type="Gene3D" id="3.90.1150.10">
    <property type="entry name" value="Aspartate Aminotransferase, domain 1"/>
    <property type="match status" value="1"/>
</dbReference>
<comment type="caution">
    <text evidence="12">The sequence shown here is derived from an EMBL/GenBank/DDBJ whole genome shotgun (WGS) entry which is preliminary data.</text>
</comment>
<dbReference type="PROSITE" id="PS00595">
    <property type="entry name" value="AA_TRANSFER_CLASS_5"/>
    <property type="match status" value="1"/>
</dbReference>
<evidence type="ECO:0000256" key="6">
    <source>
        <dbReference type="ARBA" id="ARBA00022898"/>
    </source>
</evidence>
<dbReference type="SUPFAM" id="SSF53383">
    <property type="entry name" value="PLP-dependent transferases"/>
    <property type="match status" value="1"/>
</dbReference>
<dbReference type="AlphaFoldDB" id="A0AAE3M7N1"/>
<dbReference type="GO" id="GO:0046872">
    <property type="term" value="F:metal ion binding"/>
    <property type="evidence" value="ECO:0007669"/>
    <property type="project" value="UniProtKB-KW"/>
</dbReference>
<gene>
    <name evidence="12" type="ORF">OM075_18650</name>
</gene>
<dbReference type="Pfam" id="PF00266">
    <property type="entry name" value="Aminotran_5"/>
    <property type="match status" value="1"/>
</dbReference>
<dbReference type="GO" id="GO:0031071">
    <property type="term" value="F:cysteine desulfurase activity"/>
    <property type="evidence" value="ECO:0007669"/>
    <property type="project" value="UniProtKB-EC"/>
</dbReference>
<name>A0AAE3M7N1_9BACT</name>
<evidence type="ECO:0000259" key="11">
    <source>
        <dbReference type="Pfam" id="PF00266"/>
    </source>
</evidence>
<dbReference type="InterPro" id="IPR015424">
    <property type="entry name" value="PyrdxlP-dep_Trfase"/>
</dbReference>
<proteinExistence type="inferred from homology"/>
<evidence type="ECO:0000256" key="10">
    <source>
        <dbReference type="RuleBase" id="RU004504"/>
    </source>
</evidence>
<dbReference type="InterPro" id="IPR000192">
    <property type="entry name" value="Aminotrans_V_dom"/>
</dbReference>
<sequence length="379" mass="41931">MNISEHIYLDYAASTPTLPEVVEEVLPYMVENFSNPSNGIHNGGKTVAQAIEKATTRIQKLIGAWDYDVIYTSGATEGLNMTLKGLYLESGHHKKQIITCKTEHKAVLAVCDYLTELGAEISYVDVNIDGELNYDQLKQLISENTLAVCLMAVNNETGVIHDIDTISSICLQNNVKYICDGTQAVGKLPLNIEKTPIDALIFSGHKMYAPKGIGAVVLKRSFKIHPLIHGGGQQNDRRSGTLNVPGIVGLGKAAEILTERITIENDNIRRLQKLLEGQLTKEQKSKIIGAQAKRSPYISNIYFHLNEHEEIIFPLSSKIYFSTGSACTSEIIEPSHVLRAMGMDSKEADRCLRFSFGIQTTENEVKEAIDLIKKELNKV</sequence>
<feature type="domain" description="Aminotransferase class V" evidence="11">
    <location>
        <begin position="7"/>
        <end position="366"/>
    </location>
</feature>
<evidence type="ECO:0000256" key="8">
    <source>
        <dbReference type="ARBA" id="ARBA00023014"/>
    </source>
</evidence>
<organism evidence="12 13">
    <name type="scientific">Plebeiibacterium sediminum</name>
    <dbReference type="NCBI Taxonomy" id="2992112"/>
    <lineage>
        <taxon>Bacteria</taxon>
        <taxon>Pseudomonadati</taxon>
        <taxon>Bacteroidota</taxon>
        <taxon>Bacteroidia</taxon>
        <taxon>Marinilabiliales</taxon>
        <taxon>Marinilabiliaceae</taxon>
        <taxon>Plebeiibacterium</taxon>
    </lineage>
</organism>
<comment type="similarity">
    <text evidence="2">Belongs to the class-V pyridoxal-phosphate-dependent aminotransferase family. NifS/IscS subfamily.</text>
</comment>
<evidence type="ECO:0000313" key="13">
    <source>
        <dbReference type="Proteomes" id="UP001209229"/>
    </source>
</evidence>
<dbReference type="InterPro" id="IPR020578">
    <property type="entry name" value="Aminotrans_V_PyrdxlP_BS"/>
</dbReference>
<comment type="cofactor">
    <cofactor evidence="1 10">
        <name>pyridoxal 5'-phosphate</name>
        <dbReference type="ChEBI" id="CHEBI:597326"/>
    </cofactor>
</comment>
<dbReference type="RefSeq" id="WP_301192055.1">
    <property type="nucleotide sequence ID" value="NZ_JAPDPJ010000055.1"/>
</dbReference>
<dbReference type="PIRSF" id="PIRSF005572">
    <property type="entry name" value="NifS"/>
    <property type="match status" value="1"/>
</dbReference>
<evidence type="ECO:0000313" key="12">
    <source>
        <dbReference type="EMBL" id="MCW3788496.1"/>
    </source>
</evidence>
<dbReference type="GO" id="GO:0051536">
    <property type="term" value="F:iron-sulfur cluster binding"/>
    <property type="evidence" value="ECO:0007669"/>
    <property type="project" value="UniProtKB-KW"/>
</dbReference>
<protein>
    <recommendedName>
        <fullName evidence="3">cysteine desulfurase</fullName>
        <ecNumber evidence="3">2.8.1.7</ecNumber>
    </recommendedName>
</protein>
<reference evidence="12" key="1">
    <citation type="submission" date="2022-10" db="EMBL/GenBank/DDBJ databases">
        <authorList>
            <person name="Yu W.X."/>
        </authorList>
    </citation>
    <scope>NUCLEOTIDE SEQUENCE</scope>
    <source>
        <strain evidence="12">AAT</strain>
    </source>
</reference>
<dbReference type="Proteomes" id="UP001209229">
    <property type="component" value="Unassembled WGS sequence"/>
</dbReference>
<dbReference type="InterPro" id="IPR015422">
    <property type="entry name" value="PyrdxlP-dep_Trfase_small"/>
</dbReference>
<keyword evidence="8" id="KW-0411">Iron-sulfur</keyword>
<dbReference type="Gene3D" id="3.40.640.10">
    <property type="entry name" value="Type I PLP-dependent aspartate aminotransferase-like (Major domain)"/>
    <property type="match status" value="1"/>
</dbReference>
<evidence type="ECO:0000256" key="9">
    <source>
        <dbReference type="ARBA" id="ARBA00050776"/>
    </source>
</evidence>
<keyword evidence="7" id="KW-0408">Iron</keyword>
<keyword evidence="13" id="KW-1185">Reference proteome</keyword>
<keyword evidence="4" id="KW-0808">Transferase</keyword>